<dbReference type="InterPro" id="IPR012677">
    <property type="entry name" value="Nucleotide-bd_a/b_plait_sf"/>
</dbReference>
<dbReference type="GO" id="GO:0006406">
    <property type="term" value="P:mRNA export from nucleus"/>
    <property type="evidence" value="ECO:0007669"/>
    <property type="project" value="TreeGrafter"/>
</dbReference>
<dbReference type="PROSITE" id="PS50102">
    <property type="entry name" value="RRM"/>
    <property type="match status" value="1"/>
</dbReference>
<keyword evidence="1 2" id="KW-0694">RNA-binding</keyword>
<dbReference type="InParanoid" id="A0A0V0QW83"/>
<sequence>MNCKISVYNIDYQATTDEIREFFELVGPLKEMPNIKREDNDQKKGTKVTAEVTYADQELAYCAFKNLNGKKLKGREVKIRYLDEEQTQKQDGDDNFYQYLEQKLGRQDKLFLMQELQSLIENDRGILLSYLQKNPKFTETLFKIQSELGINQQKTVVTNFSKIQAPNLIQNQARQEMRNPQVAPLYQQQQQLQAQHQISLSHSQQNLQPNMISKQDRNR</sequence>
<dbReference type="Gene3D" id="3.30.70.330">
    <property type="match status" value="1"/>
</dbReference>
<evidence type="ECO:0000313" key="5">
    <source>
        <dbReference type="Proteomes" id="UP000054937"/>
    </source>
</evidence>
<evidence type="ECO:0000256" key="2">
    <source>
        <dbReference type="PROSITE-ProRule" id="PRU00176"/>
    </source>
</evidence>
<proteinExistence type="predicted"/>
<evidence type="ECO:0000313" key="4">
    <source>
        <dbReference type="EMBL" id="KRX06314.1"/>
    </source>
</evidence>
<dbReference type="Pfam" id="PF00076">
    <property type="entry name" value="RRM_1"/>
    <property type="match status" value="1"/>
</dbReference>
<dbReference type="InterPro" id="IPR051229">
    <property type="entry name" value="ALYREF_mRNA_export"/>
</dbReference>
<dbReference type="CDD" id="cd00590">
    <property type="entry name" value="RRM_SF"/>
    <property type="match status" value="1"/>
</dbReference>
<dbReference type="PANTHER" id="PTHR19965:SF35">
    <property type="entry name" value="RNA ANNEALING PROTEIN YRA1"/>
    <property type="match status" value="1"/>
</dbReference>
<dbReference type="EMBL" id="LDAU01000097">
    <property type="protein sequence ID" value="KRX06314.1"/>
    <property type="molecule type" value="Genomic_DNA"/>
</dbReference>
<dbReference type="AlphaFoldDB" id="A0A0V0QW83"/>
<accession>A0A0V0QW83</accession>
<protein>
    <recommendedName>
        <fullName evidence="3">RRM domain-containing protein</fullName>
    </recommendedName>
</protein>
<comment type="caution">
    <text evidence="4">The sequence shown here is derived from an EMBL/GenBank/DDBJ whole genome shotgun (WGS) entry which is preliminary data.</text>
</comment>
<reference evidence="4 5" key="1">
    <citation type="journal article" date="2015" name="Sci. Rep.">
        <title>Genome of the facultative scuticociliatosis pathogen Pseudocohnilembus persalinus provides insight into its virulence through horizontal gene transfer.</title>
        <authorList>
            <person name="Xiong J."/>
            <person name="Wang G."/>
            <person name="Cheng J."/>
            <person name="Tian M."/>
            <person name="Pan X."/>
            <person name="Warren A."/>
            <person name="Jiang C."/>
            <person name="Yuan D."/>
            <person name="Miao W."/>
        </authorList>
    </citation>
    <scope>NUCLEOTIDE SEQUENCE [LARGE SCALE GENOMIC DNA]</scope>
    <source>
        <strain evidence="4">36N120E</strain>
    </source>
</reference>
<dbReference type="PANTHER" id="PTHR19965">
    <property type="entry name" value="RNA AND EXPORT FACTOR BINDING PROTEIN"/>
    <property type="match status" value="1"/>
</dbReference>
<dbReference type="OrthoDB" id="312616at2759"/>
<keyword evidence="5" id="KW-1185">Reference proteome</keyword>
<evidence type="ECO:0000256" key="1">
    <source>
        <dbReference type="ARBA" id="ARBA00022884"/>
    </source>
</evidence>
<feature type="domain" description="RRM" evidence="3">
    <location>
        <begin position="3"/>
        <end position="84"/>
    </location>
</feature>
<dbReference type="GO" id="GO:0005634">
    <property type="term" value="C:nucleus"/>
    <property type="evidence" value="ECO:0007669"/>
    <property type="project" value="TreeGrafter"/>
</dbReference>
<dbReference type="InterPro" id="IPR000504">
    <property type="entry name" value="RRM_dom"/>
</dbReference>
<organism evidence="4 5">
    <name type="scientific">Pseudocohnilembus persalinus</name>
    <name type="common">Ciliate</name>
    <dbReference type="NCBI Taxonomy" id="266149"/>
    <lineage>
        <taxon>Eukaryota</taxon>
        <taxon>Sar</taxon>
        <taxon>Alveolata</taxon>
        <taxon>Ciliophora</taxon>
        <taxon>Intramacronucleata</taxon>
        <taxon>Oligohymenophorea</taxon>
        <taxon>Scuticociliatia</taxon>
        <taxon>Philasterida</taxon>
        <taxon>Pseudocohnilembidae</taxon>
        <taxon>Pseudocohnilembus</taxon>
    </lineage>
</organism>
<dbReference type="GO" id="GO:0003729">
    <property type="term" value="F:mRNA binding"/>
    <property type="evidence" value="ECO:0007669"/>
    <property type="project" value="TreeGrafter"/>
</dbReference>
<evidence type="ECO:0000259" key="3">
    <source>
        <dbReference type="PROSITE" id="PS50102"/>
    </source>
</evidence>
<dbReference type="Proteomes" id="UP000054937">
    <property type="component" value="Unassembled WGS sequence"/>
</dbReference>
<dbReference type="InterPro" id="IPR035979">
    <property type="entry name" value="RBD_domain_sf"/>
</dbReference>
<gene>
    <name evidence="4" type="ORF">PPERSA_06285</name>
</gene>
<dbReference type="SUPFAM" id="SSF54928">
    <property type="entry name" value="RNA-binding domain, RBD"/>
    <property type="match status" value="1"/>
</dbReference>
<name>A0A0V0QW83_PSEPJ</name>
<dbReference type="SMART" id="SM00360">
    <property type="entry name" value="RRM"/>
    <property type="match status" value="1"/>
</dbReference>